<sequence>MSDLDAAREALRERQGSGARYDAPEAPAKELRLARSGTAYFARKLNELGDDALYEPSKVPGWTRAHVICDIAYQARAISRQAEAAVAGEALPPMYDDDAGRIGQIELGATLPSRALRHLFDHAAVHLNVVWRDIPGPAWDTVATDAEGIPRRLRATAMERARRLWCGAFQLDSGARLHDLPSELGS</sequence>
<evidence type="ECO:0000256" key="1">
    <source>
        <dbReference type="SAM" id="MobiDB-lite"/>
    </source>
</evidence>
<dbReference type="GO" id="GO:0046872">
    <property type="term" value="F:metal ion binding"/>
    <property type="evidence" value="ECO:0007669"/>
    <property type="project" value="InterPro"/>
</dbReference>
<gene>
    <name evidence="3" type="ORF">B5V02_08975</name>
</gene>
<feature type="region of interest" description="Disordered" evidence="1">
    <location>
        <begin position="1"/>
        <end position="24"/>
    </location>
</feature>
<protein>
    <recommendedName>
        <fullName evidence="2">Mycothiol-dependent maleylpyruvate isomerase metal-binding domain-containing protein</fullName>
    </recommendedName>
</protein>
<organism evidence="3 4">
    <name type="scientific">Mesorhizobium kowhaii</name>
    <dbReference type="NCBI Taxonomy" id="1300272"/>
    <lineage>
        <taxon>Bacteria</taxon>
        <taxon>Pseudomonadati</taxon>
        <taxon>Pseudomonadota</taxon>
        <taxon>Alphaproteobacteria</taxon>
        <taxon>Hyphomicrobiales</taxon>
        <taxon>Phyllobacteriaceae</taxon>
        <taxon>Mesorhizobium</taxon>
    </lineage>
</organism>
<keyword evidence="4" id="KW-1185">Reference proteome</keyword>
<evidence type="ECO:0000313" key="3">
    <source>
        <dbReference type="EMBL" id="PZV38868.1"/>
    </source>
</evidence>
<dbReference type="Gene3D" id="1.20.120.450">
    <property type="entry name" value="dinb family like domain"/>
    <property type="match status" value="1"/>
</dbReference>
<accession>A0A2W7CBB5</accession>
<comment type="caution">
    <text evidence="3">The sequence shown here is derived from an EMBL/GenBank/DDBJ whole genome shotgun (WGS) entry which is preliminary data.</text>
</comment>
<dbReference type="InterPro" id="IPR034660">
    <property type="entry name" value="DinB/YfiT-like"/>
</dbReference>
<name>A0A2W7CBB5_9HYPH</name>
<feature type="compositionally biased region" description="Basic and acidic residues" evidence="1">
    <location>
        <begin position="1"/>
        <end position="15"/>
    </location>
</feature>
<proteinExistence type="predicted"/>
<dbReference type="SUPFAM" id="SSF109854">
    <property type="entry name" value="DinB/YfiT-like putative metalloenzymes"/>
    <property type="match status" value="1"/>
</dbReference>
<evidence type="ECO:0000313" key="4">
    <source>
        <dbReference type="Proteomes" id="UP000248616"/>
    </source>
</evidence>
<feature type="domain" description="Mycothiol-dependent maleylpyruvate isomerase metal-binding" evidence="2">
    <location>
        <begin position="35"/>
        <end position="159"/>
    </location>
</feature>
<dbReference type="EMBL" id="MZXV01000017">
    <property type="protein sequence ID" value="PZV38868.1"/>
    <property type="molecule type" value="Genomic_DNA"/>
</dbReference>
<dbReference type="InterPro" id="IPR024344">
    <property type="entry name" value="MDMPI_metal-binding"/>
</dbReference>
<dbReference type="Proteomes" id="UP000248616">
    <property type="component" value="Unassembled WGS sequence"/>
</dbReference>
<dbReference type="Pfam" id="PF11716">
    <property type="entry name" value="MDMPI_N"/>
    <property type="match status" value="1"/>
</dbReference>
<reference evidence="4" key="1">
    <citation type="submission" date="2017-03" db="EMBL/GenBank/DDBJ databases">
        <authorList>
            <person name="Safronova V.I."/>
            <person name="Sazanova A.L."/>
            <person name="Chirak E.R."/>
        </authorList>
    </citation>
    <scope>NUCLEOTIDE SEQUENCE [LARGE SCALE GENOMIC DNA]</scope>
    <source>
        <strain evidence="4">Ach-343</strain>
    </source>
</reference>
<dbReference type="AlphaFoldDB" id="A0A2W7CBB5"/>
<evidence type="ECO:0000259" key="2">
    <source>
        <dbReference type="Pfam" id="PF11716"/>
    </source>
</evidence>
<dbReference type="OrthoDB" id="7847787at2"/>